<evidence type="ECO:0000313" key="2">
    <source>
        <dbReference type="EMBL" id="TDG10574.1"/>
    </source>
</evidence>
<name>A0A4R5LLD2_9BURK</name>
<dbReference type="RefSeq" id="WP_133180477.1">
    <property type="nucleotide sequence ID" value="NZ_SMOD01000002.1"/>
</dbReference>
<comment type="caution">
    <text evidence="2">The sequence shown here is derived from an EMBL/GenBank/DDBJ whole genome shotgun (WGS) entry which is preliminary data.</text>
</comment>
<keyword evidence="1" id="KW-0812">Transmembrane</keyword>
<dbReference type="AlphaFoldDB" id="A0A4R5LLD2"/>
<sequence length="332" mass="37172">MTPSITSTASSYGSRFLFALIGASLLPSIVCLLNFGMTNGQVYPLAFVFTIISFSAGSHVWMNLAYLASPKWRAYFAKYPMRFYVVPALIMCTSIVAIAQPIKAIGVGYLCAMGFVNIWHHSKQNWGVLSLIGRARGRNVLPLMNPLCRAWIFFAIPLCMSFPAVANWVGQERLYDVALFCAAAFAAYCIFQIWKSKFLTNQDPLVIVAAIALLFYFVPFTFLWNKPWGIIAAGAHSLQYHLIVISSLSLSNRKADKKIWFGAALTIGVMALLTAAAFVTIKTGWQQWDNVWLRVVFGAFLGVNLTHFWVDAFIWKFNNAEVRKLHGEAFNF</sequence>
<feature type="transmembrane region" description="Helical" evidence="1">
    <location>
        <begin position="12"/>
        <end position="36"/>
    </location>
</feature>
<feature type="transmembrane region" description="Helical" evidence="1">
    <location>
        <begin position="259"/>
        <end position="279"/>
    </location>
</feature>
<evidence type="ECO:0000313" key="3">
    <source>
        <dbReference type="Proteomes" id="UP000295606"/>
    </source>
</evidence>
<evidence type="ECO:0000256" key="1">
    <source>
        <dbReference type="SAM" id="Phobius"/>
    </source>
</evidence>
<feature type="transmembrane region" description="Helical" evidence="1">
    <location>
        <begin position="206"/>
        <end position="224"/>
    </location>
</feature>
<gene>
    <name evidence="2" type="ORF">E1N52_04320</name>
</gene>
<organism evidence="2 3">
    <name type="scientific">Paraburkholderia guartelaensis</name>
    <dbReference type="NCBI Taxonomy" id="2546446"/>
    <lineage>
        <taxon>Bacteria</taxon>
        <taxon>Pseudomonadati</taxon>
        <taxon>Pseudomonadota</taxon>
        <taxon>Betaproteobacteria</taxon>
        <taxon>Burkholderiales</taxon>
        <taxon>Burkholderiaceae</taxon>
        <taxon>Paraburkholderia</taxon>
    </lineage>
</organism>
<feature type="transmembrane region" description="Helical" evidence="1">
    <location>
        <begin position="177"/>
        <end position="194"/>
    </location>
</feature>
<dbReference type="EMBL" id="SMOD01000002">
    <property type="protein sequence ID" value="TDG10574.1"/>
    <property type="molecule type" value="Genomic_DNA"/>
</dbReference>
<protein>
    <submittedName>
        <fullName evidence="2">Uncharacterized protein</fullName>
    </submittedName>
</protein>
<keyword evidence="1" id="KW-0472">Membrane</keyword>
<feature type="transmembrane region" description="Helical" evidence="1">
    <location>
        <begin position="143"/>
        <end position="165"/>
    </location>
</feature>
<keyword evidence="1" id="KW-1133">Transmembrane helix</keyword>
<dbReference type="Proteomes" id="UP000295606">
    <property type="component" value="Unassembled WGS sequence"/>
</dbReference>
<dbReference type="OrthoDB" id="512946at2"/>
<accession>A0A4R5LLD2</accession>
<reference evidence="2 3" key="1">
    <citation type="submission" date="2019-03" db="EMBL/GenBank/DDBJ databases">
        <title>Paraburkholderia sp. isolated from native Mimosa gymnas in Guartela State Park, Brazil.</title>
        <authorList>
            <person name="Paulitsch F."/>
            <person name="Hungria M."/>
            <person name="Delamuta J.R.M."/>
            <person name="Ribeiro R.A."/>
            <person name="Dall'Agnol R."/>
            <person name="Silva J.S.B."/>
        </authorList>
    </citation>
    <scope>NUCLEOTIDE SEQUENCE [LARGE SCALE GENOMIC DNA]</scope>
    <source>
        <strain evidence="2 3">CNPSo 3008</strain>
    </source>
</reference>
<proteinExistence type="predicted"/>
<feature type="transmembrane region" description="Helical" evidence="1">
    <location>
        <begin position="42"/>
        <end position="67"/>
    </location>
</feature>
<feature type="transmembrane region" description="Helical" evidence="1">
    <location>
        <begin position="291"/>
        <end position="315"/>
    </location>
</feature>
<feature type="transmembrane region" description="Helical" evidence="1">
    <location>
        <begin position="79"/>
        <end position="98"/>
    </location>
</feature>